<dbReference type="PANTHER" id="PTHR47751">
    <property type="entry name" value="SUPERFAMILY HYDROLASE, PUTATIVE (AFU_ORTHOLOGUE AFUA_2G16580)-RELATED"/>
    <property type="match status" value="1"/>
</dbReference>
<dbReference type="InterPro" id="IPR029058">
    <property type="entry name" value="AB_hydrolase_fold"/>
</dbReference>
<sequence>METYRCEDVTLSNRGIDSKGWLCNPQEKGKKPAILVLGPKDASNNAVLLQYATRLANYGFVVLGMEETQNVKAAIDYLSLKDEVDPNKMYALGICNGTNEVLASTEAEKRLKAIALVAGCYKRKEASRVKVPTIVIHGGENEKEYQSAQCVYDTICAEEKLAIWEGSVTHAQYFEDPLVLDKTVRNVFRWFKTH</sequence>
<proteinExistence type="predicted"/>
<dbReference type="Proteomes" id="UP000270673">
    <property type="component" value="Chromosome"/>
</dbReference>
<organism evidence="2 3">
    <name type="scientific">Butyricimonas faecalis</name>
    <dbReference type="NCBI Taxonomy" id="2093856"/>
    <lineage>
        <taxon>Bacteria</taxon>
        <taxon>Pseudomonadati</taxon>
        <taxon>Bacteroidota</taxon>
        <taxon>Bacteroidia</taxon>
        <taxon>Bacteroidales</taxon>
        <taxon>Odoribacteraceae</taxon>
        <taxon>Butyricimonas</taxon>
    </lineage>
</organism>
<protein>
    <recommendedName>
        <fullName evidence="1">PET hydrolase/cutinase-like domain-containing protein</fullName>
    </recommendedName>
</protein>
<dbReference type="InterPro" id="IPR051411">
    <property type="entry name" value="Polyketide_trans_af380"/>
</dbReference>
<dbReference type="KEGG" id="buy:D8S85_02230"/>
<dbReference type="EMBL" id="CP032819">
    <property type="protein sequence ID" value="AZS28484.1"/>
    <property type="molecule type" value="Genomic_DNA"/>
</dbReference>
<accession>A0A3S9VPM4</accession>
<dbReference type="Gene3D" id="3.40.50.1820">
    <property type="entry name" value="alpha/beta hydrolase"/>
    <property type="match status" value="1"/>
</dbReference>
<keyword evidence="3" id="KW-1185">Reference proteome</keyword>
<evidence type="ECO:0000259" key="1">
    <source>
        <dbReference type="Pfam" id="PF12740"/>
    </source>
</evidence>
<reference evidence="2 3" key="1">
    <citation type="submission" date="2018-10" db="EMBL/GenBank/DDBJ databases">
        <title>Butyricimonas faecalis sp. nov., isolated from human faeces and emended description of the genus Butyricimonas.</title>
        <authorList>
            <person name="Le Roy T."/>
            <person name="Van der Smissen P."/>
            <person name="Paquot A."/>
            <person name="Delzenne N."/>
            <person name="Muccioli G."/>
            <person name="Collet J.-F."/>
            <person name="Cani P.D."/>
        </authorList>
    </citation>
    <scope>NUCLEOTIDE SEQUENCE [LARGE SCALE GENOMIC DNA]</scope>
    <source>
        <strain evidence="2 3">H184</strain>
    </source>
</reference>
<dbReference type="RefSeq" id="WP_106624602.1">
    <property type="nucleotide sequence ID" value="NZ_CP032819.1"/>
</dbReference>
<evidence type="ECO:0000313" key="2">
    <source>
        <dbReference type="EMBL" id="AZS28484.1"/>
    </source>
</evidence>
<dbReference type="Pfam" id="PF12740">
    <property type="entry name" value="PETase"/>
    <property type="match status" value="1"/>
</dbReference>
<name>A0A3S9VPM4_9BACT</name>
<dbReference type="InterPro" id="IPR041127">
    <property type="entry name" value="PET_hydrolase/cutinase-like"/>
</dbReference>
<dbReference type="SUPFAM" id="SSF53474">
    <property type="entry name" value="alpha/beta-Hydrolases"/>
    <property type="match status" value="1"/>
</dbReference>
<dbReference type="AlphaFoldDB" id="A0A3S9VPM4"/>
<feature type="domain" description="PET hydrolase/cutinase-like" evidence="1">
    <location>
        <begin position="20"/>
        <end position="163"/>
    </location>
</feature>
<dbReference type="OrthoDB" id="9805123at2"/>
<dbReference type="PANTHER" id="PTHR47751:SF1">
    <property type="entry name" value="SUPERFAMILY HYDROLASE, PUTATIVE (AFU_ORTHOLOGUE AFUA_2G16580)-RELATED"/>
    <property type="match status" value="1"/>
</dbReference>
<gene>
    <name evidence="2" type="ORF">D8S85_02230</name>
</gene>
<evidence type="ECO:0000313" key="3">
    <source>
        <dbReference type="Proteomes" id="UP000270673"/>
    </source>
</evidence>